<sequence>MSGQQARADQHLFAELGLRTRLFAQGAVAWLFGRGGDPFARLLHSPWRDNPYPLYAGMRAQGPLVRSKLGLLICTTHDLCDEVLRDRRFGVRKSVRVLR</sequence>
<gene>
    <name evidence="1" type="ORF">E1288_33035</name>
</gene>
<dbReference type="EMBL" id="SMKW01000060">
    <property type="protein sequence ID" value="TDD41246.1"/>
    <property type="molecule type" value="Genomic_DNA"/>
</dbReference>
<evidence type="ECO:0000313" key="1">
    <source>
        <dbReference type="EMBL" id="TDD41246.1"/>
    </source>
</evidence>
<name>A0A4R4YA10_9PSEU</name>
<dbReference type="AlphaFoldDB" id="A0A4R4YA10"/>
<dbReference type="GO" id="GO:0020037">
    <property type="term" value="F:heme binding"/>
    <property type="evidence" value="ECO:0007669"/>
    <property type="project" value="InterPro"/>
</dbReference>
<dbReference type="OrthoDB" id="4156795at2"/>
<dbReference type="Proteomes" id="UP000294947">
    <property type="component" value="Unassembled WGS sequence"/>
</dbReference>
<dbReference type="GO" id="GO:0016705">
    <property type="term" value="F:oxidoreductase activity, acting on paired donors, with incorporation or reduction of molecular oxygen"/>
    <property type="evidence" value="ECO:0007669"/>
    <property type="project" value="InterPro"/>
</dbReference>
<organism evidence="1 2">
    <name type="scientific">Saccharopolyspora elongata</name>
    <dbReference type="NCBI Taxonomy" id="2530387"/>
    <lineage>
        <taxon>Bacteria</taxon>
        <taxon>Bacillati</taxon>
        <taxon>Actinomycetota</taxon>
        <taxon>Actinomycetes</taxon>
        <taxon>Pseudonocardiales</taxon>
        <taxon>Pseudonocardiaceae</taxon>
        <taxon>Saccharopolyspora</taxon>
    </lineage>
</organism>
<dbReference type="GO" id="GO:0005506">
    <property type="term" value="F:iron ion binding"/>
    <property type="evidence" value="ECO:0007669"/>
    <property type="project" value="InterPro"/>
</dbReference>
<dbReference type="RefSeq" id="WP_132492301.1">
    <property type="nucleotide sequence ID" value="NZ_SMKW01000060.1"/>
</dbReference>
<dbReference type="InterPro" id="IPR036396">
    <property type="entry name" value="Cyt_P450_sf"/>
</dbReference>
<dbReference type="GO" id="GO:0004497">
    <property type="term" value="F:monooxygenase activity"/>
    <property type="evidence" value="ECO:0007669"/>
    <property type="project" value="InterPro"/>
</dbReference>
<protein>
    <submittedName>
        <fullName evidence="1">Uncharacterized protein</fullName>
    </submittedName>
</protein>
<comment type="caution">
    <text evidence="1">The sequence shown here is derived from an EMBL/GenBank/DDBJ whole genome shotgun (WGS) entry which is preliminary data.</text>
</comment>
<dbReference type="Gene3D" id="1.10.630.10">
    <property type="entry name" value="Cytochrome P450"/>
    <property type="match status" value="1"/>
</dbReference>
<accession>A0A4R4YA10</accession>
<keyword evidence="2" id="KW-1185">Reference proteome</keyword>
<reference evidence="1 2" key="1">
    <citation type="submission" date="2019-03" db="EMBL/GenBank/DDBJ databases">
        <title>Draft genome sequences of novel Actinobacteria.</title>
        <authorList>
            <person name="Sahin N."/>
            <person name="Ay H."/>
            <person name="Saygin H."/>
        </authorList>
    </citation>
    <scope>NUCLEOTIDE SEQUENCE [LARGE SCALE GENOMIC DNA]</scope>
    <source>
        <strain evidence="1 2">7K502</strain>
    </source>
</reference>
<proteinExistence type="predicted"/>
<evidence type="ECO:0000313" key="2">
    <source>
        <dbReference type="Proteomes" id="UP000294947"/>
    </source>
</evidence>